<dbReference type="InterPro" id="IPR007651">
    <property type="entry name" value="Lipin_N"/>
</dbReference>
<dbReference type="PANTHER" id="PTHR12181:SF12">
    <property type="entry name" value="PHOSPHATIDATE PHOSPHATASE"/>
    <property type="match status" value="1"/>
</dbReference>
<evidence type="ECO:0000256" key="2">
    <source>
        <dbReference type="ARBA" id="ARBA00022553"/>
    </source>
</evidence>
<dbReference type="Gene3D" id="3.40.50.1000">
    <property type="entry name" value="HAD superfamily/HAD-like"/>
    <property type="match status" value="1"/>
</dbReference>
<dbReference type="GO" id="GO:0009062">
    <property type="term" value="P:fatty acid catabolic process"/>
    <property type="evidence" value="ECO:0007669"/>
    <property type="project" value="TreeGrafter"/>
</dbReference>
<dbReference type="SUPFAM" id="SSF56784">
    <property type="entry name" value="HAD-like"/>
    <property type="match status" value="1"/>
</dbReference>
<dbReference type="InterPro" id="IPR023214">
    <property type="entry name" value="HAD_sf"/>
</dbReference>
<accession>A0AAE9WBL6</accession>
<name>A0AAE9WBL6_9SCHI</name>
<dbReference type="PANTHER" id="PTHR12181">
    <property type="entry name" value="LIPIN"/>
    <property type="match status" value="1"/>
</dbReference>
<evidence type="ECO:0000313" key="6">
    <source>
        <dbReference type="Proteomes" id="UP001212411"/>
    </source>
</evidence>
<evidence type="ECO:0000313" key="5">
    <source>
        <dbReference type="EMBL" id="WBW73215.1"/>
    </source>
</evidence>
<dbReference type="InterPro" id="IPR013209">
    <property type="entry name" value="LNS2"/>
</dbReference>
<dbReference type="Pfam" id="PF24565">
    <property type="entry name" value="Ned1_M"/>
    <property type="match status" value="1"/>
</dbReference>
<dbReference type="InterPro" id="IPR057124">
    <property type="entry name" value="Ned1-like_M"/>
</dbReference>
<dbReference type="AlphaFoldDB" id="A0AAE9WBL6"/>
<dbReference type="InterPro" id="IPR026058">
    <property type="entry name" value="LIPIN"/>
</dbReference>
<evidence type="ECO:0000256" key="3">
    <source>
        <dbReference type="SAM" id="MobiDB-lite"/>
    </source>
</evidence>
<proteinExistence type="inferred from homology"/>
<dbReference type="Proteomes" id="UP001212411">
    <property type="component" value="Chromosome 2"/>
</dbReference>
<evidence type="ECO:0000259" key="4">
    <source>
        <dbReference type="SMART" id="SM00775"/>
    </source>
</evidence>
<gene>
    <name evidence="5" type="primary">ned1</name>
    <name evidence="5" type="ORF">SOMG_03486</name>
</gene>
<protein>
    <submittedName>
        <fullName evidence="5">Lipin, phosphatidate phosphatase Ned1</fullName>
    </submittedName>
</protein>
<feature type="domain" description="LNS2/PITP" evidence="4">
    <location>
        <begin position="384"/>
        <end position="542"/>
    </location>
</feature>
<sequence length="677" mass="75827">MQYVGRAFDSVTKTWNSINPSTLSGAIDLIVVEQEDGTLACSPFHVRFGKFSLLLPSDKKVEFSVNGQLTDFNMKLGDGGEAFFVFATENAVPKELQTSPIASPMASPRQGPLINIHEPQDLQLESPAQSNYPNSTDLFLGEPNQVFPATRDSYRRSNSDASERVPFPNFVHRRHSSMGDVGSAETEPYGRLEGTALVDLKLLQKAKELGKRLSGKELPAHIDDNGDVMLDMTGYKASATNFNIAELARETFKDEFPLIEKLFREDEEGNLWFHASEDAKKFAEVYGHSPPGSPIKAPSSPKSDSALINDDRGDLRPSSSLSERSLPPFPSNPSYHYAKTLRLTSDQLRSLNLKAGKNDLSFSVNGGKATCTANLFFWRYSDSVVISDIDGTITKSDALGHMFTLIGKDWTHAGVAKLYTDITNNGYKIMYLTSRSVGQADSTRHYLQNIEQNGISLPDGPVILSPDRTMAALHREVILRKPEVFKMACLRDLCNLFALPVPRTPFYAGFGNRITDAISYNHVRVPPTRIFTINSSGEVHIELLQRSGYRSTYVYMNDLVDYFFPPVEISTKEDLSNFTDVNFWRSPLPELSDEEDEPKKKSPKPSKITELVEEAPSVNENDSDQNIDVFNDEGRDDISSPLMQTLQSINLDDDLNWEHQFLDEIEEKFDDNYMRAY</sequence>
<dbReference type="Pfam" id="PF08235">
    <property type="entry name" value="LNS2"/>
    <property type="match status" value="1"/>
</dbReference>
<dbReference type="Pfam" id="PF04571">
    <property type="entry name" value="Lipin_N"/>
    <property type="match status" value="1"/>
</dbReference>
<dbReference type="GO" id="GO:0005634">
    <property type="term" value="C:nucleus"/>
    <property type="evidence" value="ECO:0007669"/>
    <property type="project" value="TreeGrafter"/>
</dbReference>
<evidence type="ECO:0000256" key="1">
    <source>
        <dbReference type="ARBA" id="ARBA00005476"/>
    </source>
</evidence>
<keyword evidence="2" id="KW-0597">Phosphoprotein</keyword>
<keyword evidence="6" id="KW-1185">Reference proteome</keyword>
<reference evidence="5 6" key="1">
    <citation type="journal article" date="2023" name="G3 (Bethesda)">
        <title>A high-quality reference genome for the fission yeast Schizosaccharomyces osmophilus.</title>
        <authorList>
            <person name="Jia G.S."/>
            <person name="Zhang W.C."/>
            <person name="Liang Y."/>
            <person name="Liu X.H."/>
            <person name="Rhind N."/>
            <person name="Pidoux A."/>
            <person name="Brysch-Herzberg M."/>
            <person name="Du L.L."/>
        </authorList>
    </citation>
    <scope>NUCLEOTIDE SEQUENCE [LARGE SCALE GENOMIC DNA]</scope>
    <source>
        <strain evidence="5 6">CBS 15793</strain>
    </source>
</reference>
<dbReference type="FunFam" id="3.40.50.1000:FF:000063">
    <property type="entry name" value="Nuclear elongation and deformation protein"/>
    <property type="match status" value="1"/>
</dbReference>
<dbReference type="InterPro" id="IPR031315">
    <property type="entry name" value="LNS2/PITP"/>
</dbReference>
<dbReference type="GO" id="GO:0008195">
    <property type="term" value="F:phosphatidate phosphatase activity"/>
    <property type="evidence" value="ECO:0007669"/>
    <property type="project" value="TreeGrafter"/>
</dbReference>
<dbReference type="RefSeq" id="XP_056037458.1">
    <property type="nucleotide sequence ID" value="XM_056182276.1"/>
</dbReference>
<comment type="similarity">
    <text evidence="1">Belongs to the lipin family.</text>
</comment>
<dbReference type="InterPro" id="IPR036412">
    <property type="entry name" value="HAD-like_sf"/>
</dbReference>
<dbReference type="GeneID" id="80876965"/>
<dbReference type="EMBL" id="CP115612">
    <property type="protein sequence ID" value="WBW73215.1"/>
    <property type="molecule type" value="Genomic_DNA"/>
</dbReference>
<dbReference type="GO" id="GO:0019432">
    <property type="term" value="P:triglyceride biosynthetic process"/>
    <property type="evidence" value="ECO:0007669"/>
    <property type="project" value="TreeGrafter"/>
</dbReference>
<dbReference type="SMART" id="SM00775">
    <property type="entry name" value="LNS2"/>
    <property type="match status" value="1"/>
</dbReference>
<dbReference type="KEGG" id="som:SOMG_03486"/>
<feature type="compositionally biased region" description="Low complexity" evidence="3">
    <location>
        <begin position="316"/>
        <end position="326"/>
    </location>
</feature>
<feature type="region of interest" description="Disordered" evidence="3">
    <location>
        <begin position="284"/>
        <end position="333"/>
    </location>
</feature>
<organism evidence="5 6">
    <name type="scientific">Schizosaccharomyces osmophilus</name>
    <dbReference type="NCBI Taxonomy" id="2545709"/>
    <lineage>
        <taxon>Eukaryota</taxon>
        <taxon>Fungi</taxon>
        <taxon>Dikarya</taxon>
        <taxon>Ascomycota</taxon>
        <taxon>Taphrinomycotina</taxon>
        <taxon>Schizosaccharomycetes</taxon>
        <taxon>Schizosaccharomycetales</taxon>
        <taxon>Schizosaccharomycetaceae</taxon>
        <taxon>Schizosaccharomyces</taxon>
    </lineage>
</organism>